<feature type="transmembrane region" description="Helical" evidence="2">
    <location>
        <begin position="46"/>
        <end position="63"/>
    </location>
</feature>
<keyword evidence="2" id="KW-0472">Membrane</keyword>
<feature type="compositionally biased region" description="Basic and acidic residues" evidence="1">
    <location>
        <begin position="65"/>
        <end position="78"/>
    </location>
</feature>
<reference evidence="3 4" key="1">
    <citation type="submission" date="2024-02" db="EMBL/GenBank/DDBJ databases">
        <title>High-quality chromosome-scale genome assembly of Pensacola bahiagrass (Paspalum notatum Flugge var. saurae).</title>
        <authorList>
            <person name="Vega J.M."/>
            <person name="Podio M."/>
            <person name="Orjuela J."/>
            <person name="Siena L.A."/>
            <person name="Pessino S.C."/>
            <person name="Combes M.C."/>
            <person name="Mariac C."/>
            <person name="Albertini E."/>
            <person name="Pupilli F."/>
            <person name="Ortiz J.P.A."/>
            <person name="Leblanc O."/>
        </authorList>
    </citation>
    <scope>NUCLEOTIDE SEQUENCE [LARGE SCALE GENOMIC DNA]</scope>
    <source>
        <strain evidence="3">R1</strain>
        <tissue evidence="3">Leaf</tissue>
    </source>
</reference>
<keyword evidence="4" id="KW-1185">Reference proteome</keyword>
<name>A0AAQ3WZS1_PASNO</name>
<proteinExistence type="predicted"/>
<dbReference type="Proteomes" id="UP001341281">
    <property type="component" value="Chromosome 06"/>
</dbReference>
<evidence type="ECO:0000256" key="2">
    <source>
        <dbReference type="SAM" id="Phobius"/>
    </source>
</evidence>
<gene>
    <name evidence="3" type="ORF">U9M48_027615</name>
</gene>
<evidence type="ECO:0000313" key="4">
    <source>
        <dbReference type="Proteomes" id="UP001341281"/>
    </source>
</evidence>
<sequence length="91" mass="10618">MHDLIHKCAWLTLSICMNVVLTTMHISFSMKYIYCMLSSACHLHQMHTSAFVCTYVCTFHAYRSRDRRRDGARTTSDRRTRRRAGGTTADR</sequence>
<keyword evidence="2" id="KW-0812">Transmembrane</keyword>
<accession>A0AAQ3WZS1</accession>
<dbReference type="AlphaFoldDB" id="A0AAQ3WZS1"/>
<evidence type="ECO:0000313" key="3">
    <source>
        <dbReference type="EMBL" id="WVZ80112.1"/>
    </source>
</evidence>
<feature type="region of interest" description="Disordered" evidence="1">
    <location>
        <begin position="65"/>
        <end position="91"/>
    </location>
</feature>
<dbReference type="EMBL" id="CP144750">
    <property type="protein sequence ID" value="WVZ80112.1"/>
    <property type="molecule type" value="Genomic_DNA"/>
</dbReference>
<feature type="transmembrane region" description="Helical" evidence="2">
    <location>
        <begin position="12"/>
        <end position="34"/>
    </location>
</feature>
<evidence type="ECO:0000256" key="1">
    <source>
        <dbReference type="SAM" id="MobiDB-lite"/>
    </source>
</evidence>
<protein>
    <submittedName>
        <fullName evidence="3">Uncharacterized protein</fullName>
    </submittedName>
</protein>
<organism evidence="3 4">
    <name type="scientific">Paspalum notatum var. saurae</name>
    <dbReference type="NCBI Taxonomy" id="547442"/>
    <lineage>
        <taxon>Eukaryota</taxon>
        <taxon>Viridiplantae</taxon>
        <taxon>Streptophyta</taxon>
        <taxon>Embryophyta</taxon>
        <taxon>Tracheophyta</taxon>
        <taxon>Spermatophyta</taxon>
        <taxon>Magnoliopsida</taxon>
        <taxon>Liliopsida</taxon>
        <taxon>Poales</taxon>
        <taxon>Poaceae</taxon>
        <taxon>PACMAD clade</taxon>
        <taxon>Panicoideae</taxon>
        <taxon>Andropogonodae</taxon>
        <taxon>Paspaleae</taxon>
        <taxon>Paspalinae</taxon>
        <taxon>Paspalum</taxon>
    </lineage>
</organism>
<keyword evidence="2" id="KW-1133">Transmembrane helix</keyword>